<keyword evidence="1" id="KW-0808">Transferase</keyword>
<dbReference type="PANTHER" id="PTHR48016">
    <property type="entry name" value="MAP KINASE KINASE KINASE SSK2-RELATED-RELATED"/>
    <property type="match status" value="1"/>
</dbReference>
<dbReference type="AlphaFoldDB" id="A0A0S4JGK7"/>
<feature type="compositionally biased region" description="Polar residues" evidence="5">
    <location>
        <begin position="306"/>
        <end position="319"/>
    </location>
</feature>
<dbReference type="GO" id="GO:0004672">
    <property type="term" value="F:protein kinase activity"/>
    <property type="evidence" value="ECO:0007669"/>
    <property type="project" value="InterPro"/>
</dbReference>
<keyword evidence="3 7" id="KW-0418">Kinase</keyword>
<evidence type="ECO:0000256" key="2">
    <source>
        <dbReference type="ARBA" id="ARBA00022741"/>
    </source>
</evidence>
<keyword evidence="8" id="KW-1185">Reference proteome</keyword>
<keyword evidence="4" id="KW-0067">ATP-binding</keyword>
<dbReference type="InterPro" id="IPR050538">
    <property type="entry name" value="MAP_kinase_kinase_kinase"/>
</dbReference>
<evidence type="ECO:0000259" key="6">
    <source>
        <dbReference type="PROSITE" id="PS50011"/>
    </source>
</evidence>
<reference evidence="8" key="1">
    <citation type="submission" date="2015-09" db="EMBL/GenBank/DDBJ databases">
        <authorList>
            <consortium name="Pathogen Informatics"/>
        </authorList>
    </citation>
    <scope>NUCLEOTIDE SEQUENCE [LARGE SCALE GENOMIC DNA]</scope>
    <source>
        <strain evidence="8">Lake Konstanz</strain>
    </source>
</reference>
<dbReference type="SMART" id="SM00220">
    <property type="entry name" value="S_TKc"/>
    <property type="match status" value="1"/>
</dbReference>
<dbReference type="Gene3D" id="1.10.510.10">
    <property type="entry name" value="Transferase(Phosphotransferase) domain 1"/>
    <property type="match status" value="1"/>
</dbReference>
<name>A0A0S4JGK7_BODSA</name>
<dbReference type="GO" id="GO:0005524">
    <property type="term" value="F:ATP binding"/>
    <property type="evidence" value="ECO:0007669"/>
    <property type="project" value="UniProtKB-KW"/>
</dbReference>
<dbReference type="EMBL" id="CYKH01001851">
    <property type="protein sequence ID" value="CUG90620.1"/>
    <property type="molecule type" value="Genomic_DNA"/>
</dbReference>
<dbReference type="PANTHER" id="PTHR48016:SF56">
    <property type="entry name" value="MAPKK KINASE"/>
    <property type="match status" value="1"/>
</dbReference>
<proteinExistence type="predicted"/>
<evidence type="ECO:0000256" key="3">
    <source>
        <dbReference type="ARBA" id="ARBA00022777"/>
    </source>
</evidence>
<evidence type="ECO:0000313" key="7">
    <source>
        <dbReference type="EMBL" id="CUG90620.1"/>
    </source>
</evidence>
<gene>
    <name evidence="7" type="ORF">BSAL_28000</name>
</gene>
<dbReference type="Proteomes" id="UP000051952">
    <property type="component" value="Unassembled WGS sequence"/>
</dbReference>
<evidence type="ECO:0000256" key="5">
    <source>
        <dbReference type="SAM" id="MobiDB-lite"/>
    </source>
</evidence>
<dbReference type="Pfam" id="PF00069">
    <property type="entry name" value="Pkinase"/>
    <property type="match status" value="1"/>
</dbReference>
<protein>
    <submittedName>
        <fullName evidence="7">3-phosphoinositide-dependent protein kinase, putative</fullName>
    </submittedName>
</protein>
<feature type="region of interest" description="Disordered" evidence="5">
    <location>
        <begin position="298"/>
        <end position="328"/>
    </location>
</feature>
<evidence type="ECO:0000256" key="4">
    <source>
        <dbReference type="ARBA" id="ARBA00022840"/>
    </source>
</evidence>
<dbReference type="InterPro" id="IPR008271">
    <property type="entry name" value="Ser/Thr_kinase_AS"/>
</dbReference>
<dbReference type="PROSITE" id="PS00108">
    <property type="entry name" value="PROTEIN_KINASE_ST"/>
    <property type="match status" value="1"/>
</dbReference>
<evidence type="ECO:0000313" key="8">
    <source>
        <dbReference type="Proteomes" id="UP000051952"/>
    </source>
</evidence>
<dbReference type="VEuPathDB" id="TriTrypDB:BSAL_28000"/>
<evidence type="ECO:0000256" key="1">
    <source>
        <dbReference type="ARBA" id="ARBA00022679"/>
    </source>
</evidence>
<accession>A0A0S4JGK7</accession>
<organism evidence="7 8">
    <name type="scientific">Bodo saltans</name>
    <name type="common">Flagellated protozoan</name>
    <dbReference type="NCBI Taxonomy" id="75058"/>
    <lineage>
        <taxon>Eukaryota</taxon>
        <taxon>Discoba</taxon>
        <taxon>Euglenozoa</taxon>
        <taxon>Kinetoplastea</taxon>
        <taxon>Metakinetoplastina</taxon>
        <taxon>Eubodonida</taxon>
        <taxon>Bodonidae</taxon>
        <taxon>Bodo</taxon>
    </lineage>
</organism>
<dbReference type="PROSITE" id="PS50011">
    <property type="entry name" value="PROTEIN_KINASE_DOM"/>
    <property type="match status" value="1"/>
</dbReference>
<sequence length="1010" mass="111205">MSSEISEQYVKCYCCELVTVPSGRCVPSPRLASGGSSGALTQPSLYSRLKSMTLFAFELVAGDLFPFLFQCDACQSYFCRDCAAEILGELRFCPSCTGKSNAMAIVLEDPELRKDGNIWRHVGEMLNRNETIDFMLEKAVDSEFTVVDVDSDESRVELKETTLNMRGSVRTLSKIDCLAKALELQPTRRYWGTLAAAMDWSDHVTIHVAPPPTSHSLVQTSYSLSCLDVFTIALHMEPFNATIWCNLALAMPAEAEVTIGTRPCSKLGCFKMSTELDPKNETAALSYALAMWNETNRSRSSSVSSAEHNTTTNTMQSEVGMSDDRRRVSRRDDLPPVLDLLQTALALDNTSPDAWSAVGTILASSSGLMIPPSPKDIDTVQKLIDVDCTGGVDHITALRMAATLSLSEDAIFQLGMSLTSQSKLRSKNRVCKSQVPDASNTFALTRQAVFESLAELHEIDPKRYPLSSGRKTFAITSTCPNAPSVLKMNARCLITHTLDKNFQPGVQSHVPIVRHSMSEQGTEAWEANSTVEVNLCAPLSIRHNNRTLGGTDEYMYSLRVKVPCKMETPGDYRASQVPKLPVVIGAGKQGCVLKAIMKDPGSDVVSFMAVKVFLYIPQIRLEDDGTHQSGKGSDSMQDVDFEELIESNGDLKFLLSDSLSHVVTAGRYAVVVDLSDPSALATRKDPTDRLSPFPPGRFASLSAPIHTQAVPLYDKSMTNVTPRPFLVLVFMDRALFDLGARCGNINYTPLPKELVPKVMRLASFQLDGSVMEKIAGAPTFQSPLRFILEGEARYYMREVTRHLSRLHGSGCVHNDIKPDNVLILPNGDVRLADFGVSRRSASSLSKRLRDMNCDEDNGKGTFIAPQEPHPKFGADDIWALGQTLRYLLTSKLPGEDDNIDRRNDKGLEMMNREEEQMTRNNSAVVSAASSTRADSETFLNDRSGHYYSVRNDLIDVTKEARRSLAKTRSVKVEPELSAECVSFLEMCLCQKSADRATASSLLAHPFLTDA</sequence>
<dbReference type="InterPro" id="IPR011009">
    <property type="entry name" value="Kinase-like_dom_sf"/>
</dbReference>
<dbReference type="SUPFAM" id="SSF56112">
    <property type="entry name" value="Protein kinase-like (PK-like)"/>
    <property type="match status" value="1"/>
</dbReference>
<dbReference type="OrthoDB" id="4062651at2759"/>
<feature type="domain" description="Protein kinase" evidence="6">
    <location>
        <begin position="578"/>
        <end position="1007"/>
    </location>
</feature>
<dbReference type="InterPro" id="IPR000719">
    <property type="entry name" value="Prot_kinase_dom"/>
</dbReference>
<keyword evidence="2" id="KW-0547">Nucleotide-binding</keyword>